<proteinExistence type="predicted"/>
<reference evidence="1" key="1">
    <citation type="submission" date="2020-11" db="EMBL/GenBank/DDBJ databases">
        <title>Sequencing the genomes of 1000 actinobacteria strains.</title>
        <authorList>
            <person name="Klenk H.-P."/>
        </authorList>
    </citation>
    <scope>NUCLEOTIDE SEQUENCE</scope>
    <source>
        <strain evidence="1">DSM 45356</strain>
    </source>
</reference>
<dbReference type="EMBL" id="JADOUF010000001">
    <property type="protein sequence ID" value="MBG6136048.1"/>
    <property type="molecule type" value="Genomic_DNA"/>
</dbReference>
<dbReference type="InterPro" id="IPR001387">
    <property type="entry name" value="Cro/C1-type_HTH"/>
</dbReference>
<organism evidence="1 2">
    <name type="scientific">Longispora fulva</name>
    <dbReference type="NCBI Taxonomy" id="619741"/>
    <lineage>
        <taxon>Bacteria</taxon>
        <taxon>Bacillati</taxon>
        <taxon>Actinomycetota</taxon>
        <taxon>Actinomycetes</taxon>
        <taxon>Micromonosporales</taxon>
        <taxon>Micromonosporaceae</taxon>
        <taxon>Longispora</taxon>
    </lineage>
</organism>
<dbReference type="Gene3D" id="1.10.260.40">
    <property type="entry name" value="lambda repressor-like DNA-binding domains"/>
    <property type="match status" value="1"/>
</dbReference>
<dbReference type="CDD" id="cd00093">
    <property type="entry name" value="HTH_XRE"/>
    <property type="match status" value="1"/>
</dbReference>
<dbReference type="Proteomes" id="UP000622552">
    <property type="component" value="Unassembled WGS sequence"/>
</dbReference>
<keyword evidence="2" id="KW-1185">Reference proteome</keyword>
<dbReference type="Pfam" id="PF13560">
    <property type="entry name" value="HTH_31"/>
    <property type="match status" value="1"/>
</dbReference>
<dbReference type="AlphaFoldDB" id="A0A8J7GQ83"/>
<dbReference type="SUPFAM" id="SSF47413">
    <property type="entry name" value="lambda repressor-like DNA-binding domains"/>
    <property type="match status" value="1"/>
</dbReference>
<evidence type="ECO:0000313" key="1">
    <source>
        <dbReference type="EMBL" id="MBG6136048.1"/>
    </source>
</evidence>
<dbReference type="RefSeq" id="WP_197003087.1">
    <property type="nucleotide sequence ID" value="NZ_BONS01000001.1"/>
</dbReference>
<protein>
    <submittedName>
        <fullName evidence="1">DNA-binding XRE family transcriptional regulator</fullName>
    </submittedName>
</protein>
<dbReference type="InterPro" id="IPR010982">
    <property type="entry name" value="Lambda_DNA-bd_dom_sf"/>
</dbReference>
<comment type="caution">
    <text evidence="1">The sequence shown here is derived from an EMBL/GenBank/DDBJ whole genome shotgun (WGS) entry which is preliminary data.</text>
</comment>
<dbReference type="GO" id="GO:0003677">
    <property type="term" value="F:DNA binding"/>
    <property type="evidence" value="ECO:0007669"/>
    <property type="project" value="UniProtKB-KW"/>
</dbReference>
<name>A0A8J7GQ83_9ACTN</name>
<accession>A0A8J7GQ83</accession>
<keyword evidence="1" id="KW-0238">DNA-binding</keyword>
<gene>
    <name evidence="1" type="ORF">IW245_002242</name>
</gene>
<evidence type="ECO:0000313" key="2">
    <source>
        <dbReference type="Proteomes" id="UP000622552"/>
    </source>
</evidence>
<sequence>MADPQDVREARKVLGELLAAYRLAAGHTQFTLAPLTNYVRSTIANVETGRQNVPREFWAICDRLLDAGGALIAGFDGLQDLIRGSHMATTVALVVRQGQKLGVAGPLDTDGAVNRGYRRSHDLPAEQHLAGQRVAHGLDLLEPSPSVMSARRGARPAAGWADAAAITASEATDHAMRVSGGVDPVSIEQVQVGVVTLARGYADLPSPVLLREARRMRDVAYLLLDRTSRPAQTADLYLAAGQACGLAAIASFDMTAWAPAAELAHAAGVYAELVGHAGLRSWARGTAALIQFWTGQPHQAVASIAAGLEGCPSGAAEARLRCIEARAWALLGDGNRTRQALRAADVALAASDGRDDLFDEVGGEFGWGPSRHAACAGSALLQVGDAQSAAARIQAALTLLPADGLGGLVPERAYCDLAAAELAGHRLDATTAALEQVWHVPAARRRHSLVTRIRQVADGLSAARWRGQKDVAELIERIGAFTADAPSQLTDGRP</sequence>